<feature type="compositionally biased region" description="Basic and acidic residues" evidence="1">
    <location>
        <begin position="81"/>
        <end position="94"/>
    </location>
</feature>
<proteinExistence type="predicted"/>
<dbReference type="Proteomes" id="UP000319576">
    <property type="component" value="Chromosome"/>
</dbReference>
<sequence>MRRLVSGTVVAAATVVLFGTVAGQPPPGLPSPRVNTAFPTGAKLGTSVEVTVTGADLDDPTGLYFSHPGIKAEYVEPPEPVDPKKKDEKKDTTPKKGKKGAGPAGGPHKFKVSVAADVPPGTYDVRAVGKYGVSNPRAFVVGELPEVAEKEPNNDVPEAQKVEIGTTVVGTIGGNADVDYTVFAGKAGQKVVIAVQASSIDGKANPMFEVIDAAGRKLAQNRNYRDNNALTDLVLPADGDYLVRLFEYTYIGGSPDHTYRLTISSAPWVDYVFPAAVEFGKPAQVTVYGRNLPGGQPSGFVLDGRPLEKLAVTITPPADAAAALRLAVRESTPPLAALQDGFEYRLKGPGGSSNAVPVYFTREKLVPRKNAAATKAEAAEALPTPCEVAGMVEKRGERHWYSFDAKKGVPVQLELTAERNGSPTDFYFSVHNPQAKNDMMGPEQDDDADLLHPTEFYTRTSDPPPYRFVPPTDGKYLVAVGCRESNAITGPSTAYRLRVGPPRPDFRVVARTYTKSYQTGSAGRQDGSEAIEVYVHRMDGFTGEVAVTAEGLPAGVTTKGTTIGGGARWGVMVLNVAANAAPSLAEIKVKATATVDGKQVVREARPATVTWGIPNPQGNNTPILGRLAQSLVIAVRPEKAFFKLAADPAGATIKTGGKDEKVSGPIFLKQGEKLTLPVKVTWVHPEKANVTVAADPVGPGQQQVPFAVTAGTQPTKDKAEGVVTIDVKANAFPGKYAVALRGESPVPFTRDAAKDKGKATPAVSFADPVEFTVLPTSLVKVTPGQLPNNTAKLNSKAELLLKLERQYDYAGEFKVKFTAPMGLTGVTADEVTVPAGKGDEAKLILRIGDGAKAGAVNNAIVTVTGRYAGKDVVTETKVNFNVAK</sequence>
<name>A0A517XMB2_9BACT</name>
<dbReference type="RefSeq" id="WP_145234063.1">
    <property type="nucleotide sequence ID" value="NZ_CP036273.1"/>
</dbReference>
<dbReference type="EMBL" id="CP036273">
    <property type="protein sequence ID" value="QDU18641.1"/>
    <property type="molecule type" value="Genomic_DNA"/>
</dbReference>
<organism evidence="2 3">
    <name type="scientific">Urbifossiella limnaea</name>
    <dbReference type="NCBI Taxonomy" id="2528023"/>
    <lineage>
        <taxon>Bacteria</taxon>
        <taxon>Pseudomonadati</taxon>
        <taxon>Planctomycetota</taxon>
        <taxon>Planctomycetia</taxon>
        <taxon>Gemmatales</taxon>
        <taxon>Gemmataceae</taxon>
        <taxon>Urbifossiella</taxon>
    </lineage>
</organism>
<feature type="region of interest" description="Disordered" evidence="1">
    <location>
        <begin position="68"/>
        <end position="110"/>
    </location>
</feature>
<accession>A0A517XMB2</accession>
<dbReference type="GO" id="GO:0008233">
    <property type="term" value="F:peptidase activity"/>
    <property type="evidence" value="ECO:0007669"/>
    <property type="project" value="UniProtKB-KW"/>
</dbReference>
<dbReference type="KEGG" id="uli:ETAA1_05340"/>
<keyword evidence="3" id="KW-1185">Reference proteome</keyword>
<dbReference type="SUPFAM" id="SSF89260">
    <property type="entry name" value="Collagen-binding domain"/>
    <property type="match status" value="1"/>
</dbReference>
<dbReference type="OrthoDB" id="237792at2"/>
<protein>
    <submittedName>
        <fullName evidence="2">Putative subtilase-type serine protease</fullName>
        <ecNumber evidence="2">3.4.21.-</ecNumber>
    </submittedName>
</protein>
<dbReference type="Gene3D" id="2.60.120.380">
    <property type="match status" value="2"/>
</dbReference>
<dbReference type="GO" id="GO:0006508">
    <property type="term" value="P:proteolysis"/>
    <property type="evidence" value="ECO:0007669"/>
    <property type="project" value="UniProtKB-KW"/>
</dbReference>
<gene>
    <name evidence="2" type="ORF">ETAA1_05340</name>
</gene>
<evidence type="ECO:0000313" key="2">
    <source>
        <dbReference type="EMBL" id="QDU18641.1"/>
    </source>
</evidence>
<keyword evidence="2" id="KW-0645">Protease</keyword>
<reference evidence="2 3" key="1">
    <citation type="submission" date="2019-02" db="EMBL/GenBank/DDBJ databases">
        <title>Deep-cultivation of Planctomycetes and their phenomic and genomic characterization uncovers novel biology.</title>
        <authorList>
            <person name="Wiegand S."/>
            <person name="Jogler M."/>
            <person name="Boedeker C."/>
            <person name="Pinto D."/>
            <person name="Vollmers J."/>
            <person name="Rivas-Marin E."/>
            <person name="Kohn T."/>
            <person name="Peeters S.H."/>
            <person name="Heuer A."/>
            <person name="Rast P."/>
            <person name="Oberbeckmann S."/>
            <person name="Bunk B."/>
            <person name="Jeske O."/>
            <person name="Meyerdierks A."/>
            <person name="Storesund J.E."/>
            <person name="Kallscheuer N."/>
            <person name="Luecker S."/>
            <person name="Lage O.M."/>
            <person name="Pohl T."/>
            <person name="Merkel B.J."/>
            <person name="Hornburger P."/>
            <person name="Mueller R.-W."/>
            <person name="Bruemmer F."/>
            <person name="Labrenz M."/>
            <person name="Spormann A.M."/>
            <person name="Op den Camp H."/>
            <person name="Overmann J."/>
            <person name="Amann R."/>
            <person name="Jetten M.S.M."/>
            <person name="Mascher T."/>
            <person name="Medema M.H."/>
            <person name="Devos D.P."/>
            <person name="Kaster A.-K."/>
            <person name="Ovreas L."/>
            <person name="Rohde M."/>
            <person name="Galperin M.Y."/>
            <person name="Jogler C."/>
        </authorList>
    </citation>
    <scope>NUCLEOTIDE SEQUENCE [LARGE SCALE GENOMIC DNA]</scope>
    <source>
        <strain evidence="2 3">ETA_A1</strain>
    </source>
</reference>
<keyword evidence="2" id="KW-0378">Hydrolase</keyword>
<dbReference type="AlphaFoldDB" id="A0A517XMB2"/>
<evidence type="ECO:0000256" key="1">
    <source>
        <dbReference type="SAM" id="MobiDB-lite"/>
    </source>
</evidence>
<dbReference type="EC" id="3.4.21.-" evidence="2"/>
<evidence type="ECO:0000313" key="3">
    <source>
        <dbReference type="Proteomes" id="UP000319576"/>
    </source>
</evidence>